<gene>
    <name evidence="9" type="primary">LOC115620171</name>
    <name evidence="10" type="synonym">LOC115630229</name>
</gene>
<keyword evidence="8" id="KW-1185">Reference proteome</keyword>
<accession>A0A6J2SZ06</accession>
<evidence type="ECO:0000256" key="1">
    <source>
        <dbReference type="ARBA" id="ARBA00011764"/>
    </source>
</evidence>
<keyword evidence="5" id="KW-0804">Transcription</keyword>
<evidence type="ECO:0000256" key="4">
    <source>
        <dbReference type="ARBA" id="ARBA00023125"/>
    </source>
</evidence>
<dbReference type="GeneID" id="115620171"/>
<evidence type="ECO:0000256" key="5">
    <source>
        <dbReference type="ARBA" id="ARBA00023163"/>
    </source>
</evidence>
<dbReference type="RefSeq" id="XP_030369159.1">
    <property type="nucleotide sequence ID" value="XM_030513299.1"/>
</dbReference>
<reference evidence="9 10" key="1">
    <citation type="submission" date="2025-04" db="UniProtKB">
        <authorList>
            <consortium name="RefSeq"/>
        </authorList>
    </citation>
    <scope>IDENTIFICATION</scope>
    <source>
        <strain evidence="9 10">11010-0011.00</strain>
        <tissue evidence="9 10">Whole body</tissue>
    </source>
</reference>
<evidence type="ECO:0000256" key="3">
    <source>
        <dbReference type="ARBA" id="ARBA00023015"/>
    </source>
</evidence>
<comment type="function">
    <text evidence="6">Involved in transvection phenomena (= synapsis-dependent gene expression), where the synaptic pairing of chromosomes carrying genes with which zeste interacts influences the expression of these genes. Zeste binds to DNA and stimulates transcription from a nearby promoter.</text>
</comment>
<dbReference type="OrthoDB" id="8045892at2759"/>
<sequence>MDRRKKRTSTDQYMMYIEMMENDPIFASGRVPRDYDIHYLTKKWKDLSDKLNKCSSGPTLTAEEWRKRLNDWKNTTRCKYRRSLMPNEKDITMSALELKALDLFGKVPTATNETLLNLKAEKEEQEEDMEHQRTSESFQKELQAAVEEAINDEVEEIEEEEHVEQDDLLEEPIHETTAVPSSAATVGAATTVVNTGGGTYRTIVVDSTSYVDEEPNAEPIEFIPARRSAGSSNASLHTVVNTSANTAAATKLINGELPVKRMRTQARDQIIYEVKNASRSYATLQTAPPPNSLHNTKIAQHESNVTTLTSALSSHDAQEIAHQLKRLADINYEALQFEIARFKFNNPGFHYNPPSL</sequence>
<organism evidence="8 9">
    <name type="scientific">Drosophila lebanonensis</name>
    <name type="common">Fruit fly</name>
    <name type="synonym">Scaptodrosophila lebanonensis</name>
    <dbReference type="NCBI Taxonomy" id="7225"/>
    <lineage>
        <taxon>Eukaryota</taxon>
        <taxon>Metazoa</taxon>
        <taxon>Ecdysozoa</taxon>
        <taxon>Arthropoda</taxon>
        <taxon>Hexapoda</taxon>
        <taxon>Insecta</taxon>
        <taxon>Pterygota</taxon>
        <taxon>Neoptera</taxon>
        <taxon>Endopterygota</taxon>
        <taxon>Diptera</taxon>
        <taxon>Brachycera</taxon>
        <taxon>Muscomorpha</taxon>
        <taxon>Ephydroidea</taxon>
        <taxon>Drosophilidae</taxon>
        <taxon>Scaptodrosophila</taxon>
    </lineage>
</organism>
<dbReference type="InterPro" id="IPR028002">
    <property type="entry name" value="Myb_DNA-bind_5"/>
</dbReference>
<dbReference type="RefSeq" id="XP_030382646.1">
    <property type="nucleotide sequence ID" value="XM_030526786.1"/>
</dbReference>
<keyword evidence="4" id="KW-0238">DNA-binding</keyword>
<evidence type="ECO:0000256" key="6">
    <source>
        <dbReference type="ARBA" id="ARBA00025466"/>
    </source>
</evidence>
<comment type="subunit">
    <text evidence="1">Self-associates forming complexes of several hundred monomers.</text>
</comment>
<evidence type="ECO:0000313" key="10">
    <source>
        <dbReference type="RefSeq" id="XP_030382646.1"/>
    </source>
</evidence>
<dbReference type="GO" id="GO:0003677">
    <property type="term" value="F:DNA binding"/>
    <property type="evidence" value="ECO:0007669"/>
    <property type="project" value="UniProtKB-KW"/>
</dbReference>
<proteinExistence type="predicted"/>
<evidence type="ECO:0000256" key="2">
    <source>
        <dbReference type="ARBA" id="ARBA00016807"/>
    </source>
</evidence>
<evidence type="ECO:0000313" key="9">
    <source>
        <dbReference type="RefSeq" id="XP_030369159.1"/>
    </source>
</evidence>
<dbReference type="Pfam" id="PF13873">
    <property type="entry name" value="Myb_DNA-bind_5"/>
    <property type="match status" value="1"/>
</dbReference>
<dbReference type="Proteomes" id="UP000504634">
    <property type="component" value="Unplaced"/>
</dbReference>
<feature type="domain" description="Myb/SANT-like DNA-binding" evidence="7">
    <location>
        <begin position="4"/>
        <end position="80"/>
    </location>
</feature>
<evidence type="ECO:0000259" key="7">
    <source>
        <dbReference type="Pfam" id="PF13873"/>
    </source>
</evidence>
<dbReference type="AlphaFoldDB" id="A0A6J2SZ06"/>
<protein>
    <recommendedName>
        <fullName evidence="2">Regulatory protein zeste</fullName>
    </recommendedName>
</protein>
<evidence type="ECO:0000313" key="8">
    <source>
        <dbReference type="Proteomes" id="UP000504634"/>
    </source>
</evidence>
<keyword evidence="3" id="KW-0805">Transcription regulation</keyword>
<name>A0A6J2SZ06_DROLE</name>